<dbReference type="Proteomes" id="UP000195787">
    <property type="component" value="Unassembled WGS sequence"/>
</dbReference>
<evidence type="ECO:0000313" key="3">
    <source>
        <dbReference type="Proteomes" id="UP000195787"/>
    </source>
</evidence>
<dbReference type="EMBL" id="FUHU01000043">
    <property type="protein sequence ID" value="SJM65756.1"/>
    <property type="molecule type" value="Genomic_DNA"/>
</dbReference>
<evidence type="ECO:0000256" key="1">
    <source>
        <dbReference type="SAM" id="MobiDB-lite"/>
    </source>
</evidence>
<reference evidence="2 3" key="1">
    <citation type="submission" date="2017-02" db="EMBL/GenBank/DDBJ databases">
        <authorList>
            <person name="Peterson S.W."/>
        </authorList>
    </citation>
    <scope>NUCLEOTIDE SEQUENCE [LARGE SCALE GENOMIC DNA]</scope>
    <source>
        <strain evidence="2 3">LMG 22410</strain>
    </source>
</reference>
<feature type="compositionally biased region" description="Basic and acidic residues" evidence="1">
    <location>
        <begin position="49"/>
        <end position="82"/>
    </location>
</feature>
<name>A0A1R4GC53_9MICO</name>
<dbReference type="GeneID" id="303173681"/>
<dbReference type="AlphaFoldDB" id="A0A1R4GC53"/>
<gene>
    <name evidence="2" type="ORF">CZ674_10730</name>
</gene>
<proteinExistence type="predicted"/>
<dbReference type="RefSeq" id="WP_086992546.1">
    <property type="nucleotide sequence ID" value="NZ_FUHU01000043.1"/>
</dbReference>
<accession>A0A1R4GC53</accession>
<protein>
    <submittedName>
        <fullName evidence="2">Uncharacterized protein</fullName>
    </submittedName>
</protein>
<feature type="compositionally biased region" description="Basic and acidic residues" evidence="1">
    <location>
        <begin position="88"/>
        <end position="104"/>
    </location>
</feature>
<organism evidence="2 3">
    <name type="scientific">Agrococcus casei LMG 22410</name>
    <dbReference type="NCBI Taxonomy" id="1255656"/>
    <lineage>
        <taxon>Bacteria</taxon>
        <taxon>Bacillati</taxon>
        <taxon>Actinomycetota</taxon>
        <taxon>Actinomycetes</taxon>
        <taxon>Micrococcales</taxon>
        <taxon>Microbacteriaceae</taxon>
        <taxon>Agrococcus</taxon>
    </lineage>
</organism>
<keyword evidence="3" id="KW-1185">Reference proteome</keyword>
<feature type="region of interest" description="Disordered" evidence="1">
    <location>
        <begin position="49"/>
        <end position="123"/>
    </location>
</feature>
<sequence>MASKLSQTARDILDHLKRASDDIGVSVPSNINKNSALFREIKDGTVKVDDRFKAPKKKIDGADRKKVEADSNYKPTDAEKAEKKRVRDKSPNSDAKKHTEKEGNTDDYYPDNPDVQNTPGYGDKMHADHAFAYDNMWDLPGFRDLPEAQKVEVANTLHNFVGIDGGVNSSMGNKGPDWPGHSKYGPLSPEGRARLETNHWLGELAVKLHILRLLEQNG</sequence>
<evidence type="ECO:0000313" key="2">
    <source>
        <dbReference type="EMBL" id="SJM65756.1"/>
    </source>
</evidence>